<proteinExistence type="predicted"/>
<dbReference type="NCBIfam" id="TIGR00426">
    <property type="entry name" value="competence protein ComEA helix-hairpin-helix repeat region"/>
    <property type="match status" value="1"/>
</dbReference>
<keyword evidence="3" id="KW-1185">Reference proteome</keyword>
<comment type="caution">
    <text evidence="2">The sequence shown here is derived from an EMBL/GenBank/DDBJ whole genome shotgun (WGS) entry which is preliminary data.</text>
</comment>
<dbReference type="EMBL" id="JACHHK010000004">
    <property type="protein sequence ID" value="MBB5183174.1"/>
    <property type="molecule type" value="Genomic_DNA"/>
</dbReference>
<dbReference type="GO" id="GO:0006281">
    <property type="term" value="P:DNA repair"/>
    <property type="evidence" value="ECO:0007669"/>
    <property type="project" value="InterPro"/>
</dbReference>
<dbReference type="InterPro" id="IPR004509">
    <property type="entry name" value="Competence_ComEA_HhH"/>
</dbReference>
<organism evidence="2 3">
    <name type="scientific">Catenisphaera adipataccumulans</name>
    <dbReference type="NCBI Taxonomy" id="700500"/>
    <lineage>
        <taxon>Bacteria</taxon>
        <taxon>Bacillati</taxon>
        <taxon>Bacillota</taxon>
        <taxon>Erysipelotrichia</taxon>
        <taxon>Erysipelotrichales</taxon>
        <taxon>Erysipelotrichaceae</taxon>
        <taxon>Catenisphaera</taxon>
    </lineage>
</organism>
<dbReference type="InterPro" id="IPR010994">
    <property type="entry name" value="RuvA_2-like"/>
</dbReference>
<dbReference type="Gene3D" id="1.10.150.320">
    <property type="entry name" value="Photosystem II 12 kDa extrinsic protein"/>
    <property type="match status" value="1"/>
</dbReference>
<dbReference type="SMART" id="SM00278">
    <property type="entry name" value="HhH1"/>
    <property type="match status" value="2"/>
</dbReference>
<dbReference type="PANTHER" id="PTHR21180">
    <property type="entry name" value="ENDONUCLEASE/EXONUCLEASE/PHOSPHATASE FAMILY DOMAIN-CONTAINING PROTEIN 1"/>
    <property type="match status" value="1"/>
</dbReference>
<dbReference type="Pfam" id="PF12836">
    <property type="entry name" value="HHH_3"/>
    <property type="match status" value="1"/>
</dbReference>
<dbReference type="AlphaFoldDB" id="A0A7W8FV24"/>
<name>A0A7W8FV24_9FIRM</name>
<dbReference type="InterPro" id="IPR051675">
    <property type="entry name" value="Endo/Exo/Phosphatase_dom_1"/>
</dbReference>
<evidence type="ECO:0000313" key="2">
    <source>
        <dbReference type="EMBL" id="MBB5183174.1"/>
    </source>
</evidence>
<dbReference type="InterPro" id="IPR019554">
    <property type="entry name" value="Soluble_ligand-bd"/>
</dbReference>
<reference evidence="2 3" key="1">
    <citation type="submission" date="2020-08" db="EMBL/GenBank/DDBJ databases">
        <title>Genomic Encyclopedia of Type Strains, Phase IV (KMG-IV): sequencing the most valuable type-strain genomes for metagenomic binning, comparative biology and taxonomic classification.</title>
        <authorList>
            <person name="Goeker M."/>
        </authorList>
    </citation>
    <scope>NUCLEOTIDE SEQUENCE [LARGE SCALE GENOMIC DNA]</scope>
    <source>
        <strain evidence="2 3">DSM 25799</strain>
    </source>
</reference>
<dbReference type="SUPFAM" id="SSF47781">
    <property type="entry name" value="RuvA domain 2-like"/>
    <property type="match status" value="1"/>
</dbReference>
<dbReference type="GO" id="GO:0015627">
    <property type="term" value="C:type II protein secretion system complex"/>
    <property type="evidence" value="ECO:0007669"/>
    <property type="project" value="TreeGrafter"/>
</dbReference>
<dbReference type="Pfam" id="PF10531">
    <property type="entry name" value="SLBB"/>
    <property type="match status" value="1"/>
</dbReference>
<dbReference type="GO" id="GO:0003677">
    <property type="term" value="F:DNA binding"/>
    <property type="evidence" value="ECO:0007669"/>
    <property type="project" value="InterPro"/>
</dbReference>
<feature type="domain" description="Helix-hairpin-helix DNA-binding motif class 1" evidence="1">
    <location>
        <begin position="138"/>
        <end position="157"/>
    </location>
</feature>
<dbReference type="InterPro" id="IPR003583">
    <property type="entry name" value="Hlx-hairpin-Hlx_DNA-bd_motif"/>
</dbReference>
<dbReference type="Proteomes" id="UP000539953">
    <property type="component" value="Unassembled WGS sequence"/>
</dbReference>
<dbReference type="GO" id="GO:0015628">
    <property type="term" value="P:protein secretion by the type II secretion system"/>
    <property type="evidence" value="ECO:0007669"/>
    <property type="project" value="TreeGrafter"/>
</dbReference>
<evidence type="ECO:0000259" key="1">
    <source>
        <dbReference type="SMART" id="SM00278"/>
    </source>
</evidence>
<evidence type="ECO:0000313" key="3">
    <source>
        <dbReference type="Proteomes" id="UP000539953"/>
    </source>
</evidence>
<feature type="domain" description="Helix-hairpin-helix DNA-binding motif class 1" evidence="1">
    <location>
        <begin position="109"/>
        <end position="128"/>
    </location>
</feature>
<dbReference type="PANTHER" id="PTHR21180:SF32">
    <property type="entry name" value="ENDONUCLEASE_EXONUCLEASE_PHOSPHATASE FAMILY DOMAIN-CONTAINING PROTEIN 1"/>
    <property type="match status" value="1"/>
</dbReference>
<sequence length="160" mass="17671">MKRILLCFFILVFFLATYYGRYQPVSLDLVQPTVKQVEIKGAVKKPGVYTVKWEATVRDVIKAAGGTSADADTGTVSMVKEVNDHDVIVIPEKEATPQTKVSINSATLEQLDALPGIGPALAQRIIDYREQTPFQSIEDIQNVKGIGEVMYAKIKDQITL</sequence>
<gene>
    <name evidence="2" type="ORF">HNQ47_001195</name>
</gene>
<protein>
    <submittedName>
        <fullName evidence="2">Competence protein ComEA</fullName>
    </submittedName>
</protein>
<accession>A0A7W8FV24</accession>